<proteinExistence type="predicted"/>
<keyword evidence="1" id="KW-0812">Transmembrane</keyword>
<evidence type="ECO:0000313" key="3">
    <source>
        <dbReference type="Proteomes" id="UP001599756"/>
    </source>
</evidence>
<comment type="caution">
    <text evidence="2">The sequence shown here is derived from an EMBL/GenBank/DDBJ whole genome shotgun (WGS) entry which is preliminary data.</text>
</comment>
<dbReference type="RefSeq" id="WP_381805471.1">
    <property type="nucleotide sequence ID" value="NZ_JBHYTS010000081.1"/>
</dbReference>
<name>A0ABW6HG03_9ACTN</name>
<organism evidence="2 3">
    <name type="scientific">Streptomyces anandii</name>
    <dbReference type="NCBI Taxonomy" id="285454"/>
    <lineage>
        <taxon>Bacteria</taxon>
        <taxon>Bacillati</taxon>
        <taxon>Actinomycetota</taxon>
        <taxon>Actinomycetes</taxon>
        <taxon>Kitasatosporales</taxon>
        <taxon>Streptomycetaceae</taxon>
        <taxon>Streptomyces</taxon>
    </lineage>
</organism>
<evidence type="ECO:0000313" key="2">
    <source>
        <dbReference type="EMBL" id="MFE1755256.1"/>
    </source>
</evidence>
<protein>
    <submittedName>
        <fullName evidence="2">Uncharacterized protein</fullName>
    </submittedName>
</protein>
<accession>A0ABW6HG03</accession>
<keyword evidence="1" id="KW-0472">Membrane</keyword>
<dbReference type="Proteomes" id="UP001599756">
    <property type="component" value="Unassembled WGS sequence"/>
</dbReference>
<sequence>MKNMLTLAAETKGFSPVMQIVLAVGGLVSVWCGMNWAFDVRGITTRRAERIRRRNEELWAASGRLGGSSSLFATPGYLRFLGALMAGAGLVLLVAVYALWSLS</sequence>
<gene>
    <name evidence="2" type="ORF">ACFW88_32775</name>
</gene>
<feature type="transmembrane region" description="Helical" evidence="1">
    <location>
        <begin position="20"/>
        <end position="38"/>
    </location>
</feature>
<keyword evidence="3" id="KW-1185">Reference proteome</keyword>
<reference evidence="2 3" key="1">
    <citation type="submission" date="2024-09" db="EMBL/GenBank/DDBJ databases">
        <title>The Natural Products Discovery Center: Release of the First 8490 Sequenced Strains for Exploring Actinobacteria Biosynthetic Diversity.</title>
        <authorList>
            <person name="Kalkreuter E."/>
            <person name="Kautsar S.A."/>
            <person name="Yang D."/>
            <person name="Bader C.D."/>
            <person name="Teijaro C.N."/>
            <person name="Fluegel L."/>
            <person name="Davis C.M."/>
            <person name="Simpson J.R."/>
            <person name="Lauterbach L."/>
            <person name="Steele A.D."/>
            <person name="Gui C."/>
            <person name="Meng S."/>
            <person name="Li G."/>
            <person name="Viehrig K."/>
            <person name="Ye F."/>
            <person name="Su P."/>
            <person name="Kiefer A.F."/>
            <person name="Nichols A."/>
            <person name="Cepeda A.J."/>
            <person name="Yan W."/>
            <person name="Fan B."/>
            <person name="Jiang Y."/>
            <person name="Adhikari A."/>
            <person name="Zheng C.-J."/>
            <person name="Schuster L."/>
            <person name="Cowan T.M."/>
            <person name="Smanski M.J."/>
            <person name="Chevrette M.G."/>
            <person name="De Carvalho L.P.S."/>
            <person name="Shen B."/>
        </authorList>
    </citation>
    <scope>NUCLEOTIDE SEQUENCE [LARGE SCALE GENOMIC DNA]</scope>
    <source>
        <strain evidence="2 3">NPDC059500</strain>
    </source>
</reference>
<keyword evidence="1" id="KW-1133">Transmembrane helix</keyword>
<feature type="transmembrane region" description="Helical" evidence="1">
    <location>
        <begin position="80"/>
        <end position="100"/>
    </location>
</feature>
<evidence type="ECO:0000256" key="1">
    <source>
        <dbReference type="SAM" id="Phobius"/>
    </source>
</evidence>
<dbReference type="EMBL" id="JBHYTS010000081">
    <property type="protein sequence ID" value="MFE1755256.1"/>
    <property type="molecule type" value="Genomic_DNA"/>
</dbReference>